<sequence>MASISKLDKHRVSKSRTSSKASLTKVARKPANPKLPVALGGAPKRATRWDRELKGLELNEPTPRRDPTAPRDLQWAYTEEAQIPGALLKSKVSGCELDFLDLGPGSPNHVIMRLIFQRTKHRRSAHNPPGTTGLRLSIEVSLGEFSDEEEEEEEEQEGLETMEFESGDFVVKTIRYNGPHRDSAHTIPLTFTGNGVKTVEDILNIVAADHMTPCGFNFSDTDVVGCRDFMSQLVWKCIAAGIVVDDPDIKIPFERYFTLPSNGGPAIPQSSRPLSNQLCSVIRAFTIPRLKGGAQETRHGGP</sequence>
<dbReference type="AlphaFoldDB" id="A0A9W9QP96"/>
<evidence type="ECO:0000256" key="1">
    <source>
        <dbReference type="SAM" id="MobiDB-lite"/>
    </source>
</evidence>
<reference evidence="2" key="1">
    <citation type="submission" date="2022-12" db="EMBL/GenBank/DDBJ databases">
        <authorList>
            <person name="Petersen C."/>
        </authorList>
    </citation>
    <scope>NUCLEOTIDE SEQUENCE</scope>
    <source>
        <strain evidence="2">IBT 35673</strain>
    </source>
</reference>
<feature type="region of interest" description="Disordered" evidence="1">
    <location>
        <begin position="1"/>
        <end position="70"/>
    </location>
</feature>
<name>A0A9W9QP96_PENBR</name>
<dbReference type="EMBL" id="JAPZBQ010000003">
    <property type="protein sequence ID" value="KAJ5338678.1"/>
    <property type="molecule type" value="Genomic_DNA"/>
</dbReference>
<feature type="compositionally biased region" description="Basic and acidic residues" evidence="1">
    <location>
        <begin position="47"/>
        <end position="69"/>
    </location>
</feature>
<evidence type="ECO:0000313" key="2">
    <source>
        <dbReference type="EMBL" id="KAJ5338678.1"/>
    </source>
</evidence>
<comment type="caution">
    <text evidence="2">The sequence shown here is derived from an EMBL/GenBank/DDBJ whole genome shotgun (WGS) entry which is preliminary data.</text>
</comment>
<evidence type="ECO:0000313" key="3">
    <source>
        <dbReference type="Proteomes" id="UP001147695"/>
    </source>
</evidence>
<organism evidence="2 3">
    <name type="scientific">Penicillium brevicompactum</name>
    <dbReference type="NCBI Taxonomy" id="5074"/>
    <lineage>
        <taxon>Eukaryota</taxon>
        <taxon>Fungi</taxon>
        <taxon>Dikarya</taxon>
        <taxon>Ascomycota</taxon>
        <taxon>Pezizomycotina</taxon>
        <taxon>Eurotiomycetes</taxon>
        <taxon>Eurotiomycetidae</taxon>
        <taxon>Eurotiales</taxon>
        <taxon>Aspergillaceae</taxon>
        <taxon>Penicillium</taxon>
    </lineage>
</organism>
<accession>A0A9W9QP96</accession>
<gene>
    <name evidence="2" type="ORF">N7452_005406</name>
</gene>
<proteinExistence type="predicted"/>
<reference evidence="2" key="2">
    <citation type="journal article" date="2023" name="IMA Fungus">
        <title>Comparative genomic study of the Penicillium genus elucidates a diverse pangenome and 15 lateral gene transfer events.</title>
        <authorList>
            <person name="Petersen C."/>
            <person name="Sorensen T."/>
            <person name="Nielsen M.R."/>
            <person name="Sondergaard T.E."/>
            <person name="Sorensen J.L."/>
            <person name="Fitzpatrick D.A."/>
            <person name="Frisvad J.C."/>
            <person name="Nielsen K.L."/>
        </authorList>
    </citation>
    <scope>NUCLEOTIDE SEQUENCE</scope>
    <source>
        <strain evidence="2">IBT 35673</strain>
    </source>
</reference>
<dbReference type="Proteomes" id="UP001147695">
    <property type="component" value="Unassembled WGS sequence"/>
</dbReference>
<protein>
    <submittedName>
        <fullName evidence="2">Uncharacterized protein</fullName>
    </submittedName>
</protein>